<feature type="non-terminal residue" evidence="2">
    <location>
        <position position="1"/>
    </location>
</feature>
<keyword evidence="1" id="KW-0472">Membrane</keyword>
<keyword evidence="1" id="KW-1133">Transmembrane helix</keyword>
<evidence type="ECO:0000313" key="3">
    <source>
        <dbReference type="Proteomes" id="UP000276133"/>
    </source>
</evidence>
<dbReference type="Proteomes" id="UP000276133">
    <property type="component" value="Unassembled WGS sequence"/>
</dbReference>
<comment type="caution">
    <text evidence="2">The sequence shown here is derived from an EMBL/GenBank/DDBJ whole genome shotgun (WGS) entry which is preliminary data.</text>
</comment>
<gene>
    <name evidence="2" type="ORF">BpHYR1_028884</name>
</gene>
<dbReference type="EMBL" id="REGN01007612">
    <property type="protein sequence ID" value="RNA05754.1"/>
    <property type="molecule type" value="Genomic_DNA"/>
</dbReference>
<organism evidence="2 3">
    <name type="scientific">Brachionus plicatilis</name>
    <name type="common">Marine rotifer</name>
    <name type="synonym">Brachionus muelleri</name>
    <dbReference type="NCBI Taxonomy" id="10195"/>
    <lineage>
        <taxon>Eukaryota</taxon>
        <taxon>Metazoa</taxon>
        <taxon>Spiralia</taxon>
        <taxon>Gnathifera</taxon>
        <taxon>Rotifera</taxon>
        <taxon>Eurotatoria</taxon>
        <taxon>Monogononta</taxon>
        <taxon>Pseudotrocha</taxon>
        <taxon>Ploima</taxon>
        <taxon>Brachionidae</taxon>
        <taxon>Brachionus</taxon>
    </lineage>
</organism>
<dbReference type="AlphaFoldDB" id="A0A3M7Q3G5"/>
<reference evidence="2 3" key="1">
    <citation type="journal article" date="2018" name="Sci. Rep.">
        <title>Genomic signatures of local adaptation to the degree of environmental predictability in rotifers.</title>
        <authorList>
            <person name="Franch-Gras L."/>
            <person name="Hahn C."/>
            <person name="Garcia-Roger E.M."/>
            <person name="Carmona M.J."/>
            <person name="Serra M."/>
            <person name="Gomez A."/>
        </authorList>
    </citation>
    <scope>NUCLEOTIDE SEQUENCE [LARGE SCALE GENOMIC DNA]</scope>
    <source>
        <strain evidence="2">HYR1</strain>
    </source>
</reference>
<sequence>KQNSEIRQIYCIRQPKVNLKILMLNQKPDYRTHIFHQNSYHNILNYPNIVLIQKKNLIVQNILLWLKKMLKIELNVYLLIIIILYKINLKPDLFLSHKFKPKLQKKTRLFIQNMLKT</sequence>
<keyword evidence="3" id="KW-1185">Reference proteome</keyword>
<dbReference type="OrthoDB" id="79452at2759"/>
<keyword evidence="1" id="KW-0812">Transmembrane</keyword>
<accession>A0A3M7Q3G5</accession>
<protein>
    <recommendedName>
        <fullName evidence="4">Transmembrane protein</fullName>
    </recommendedName>
</protein>
<evidence type="ECO:0008006" key="4">
    <source>
        <dbReference type="Google" id="ProtNLM"/>
    </source>
</evidence>
<feature type="transmembrane region" description="Helical" evidence="1">
    <location>
        <begin position="72"/>
        <end position="89"/>
    </location>
</feature>
<name>A0A3M7Q3G5_BRAPC</name>
<evidence type="ECO:0000256" key="1">
    <source>
        <dbReference type="SAM" id="Phobius"/>
    </source>
</evidence>
<proteinExistence type="predicted"/>
<evidence type="ECO:0000313" key="2">
    <source>
        <dbReference type="EMBL" id="RNA05754.1"/>
    </source>
</evidence>